<proteinExistence type="predicted"/>
<organism evidence="1 2">
    <name type="scientific">Labedella populi</name>
    <dbReference type="NCBI Taxonomy" id="2498850"/>
    <lineage>
        <taxon>Bacteria</taxon>
        <taxon>Bacillati</taxon>
        <taxon>Actinomycetota</taxon>
        <taxon>Actinomycetes</taxon>
        <taxon>Micrococcales</taxon>
        <taxon>Microbacteriaceae</taxon>
        <taxon>Labedella</taxon>
    </lineage>
</organism>
<reference evidence="1 2" key="1">
    <citation type="submission" date="2018-12" db="EMBL/GenBank/DDBJ databases">
        <authorList>
            <person name="Li F."/>
        </authorList>
    </citation>
    <scope>NUCLEOTIDE SEQUENCE [LARGE SCALE GENOMIC DNA]</scope>
    <source>
        <strain evidence="1 2">8H24J-4-2</strain>
    </source>
</reference>
<evidence type="ECO:0000313" key="2">
    <source>
        <dbReference type="Proteomes" id="UP000288603"/>
    </source>
</evidence>
<dbReference type="Proteomes" id="UP000288603">
    <property type="component" value="Unassembled WGS sequence"/>
</dbReference>
<keyword evidence="2" id="KW-1185">Reference proteome</keyword>
<comment type="caution">
    <text evidence="1">The sequence shown here is derived from an EMBL/GenBank/DDBJ whole genome shotgun (WGS) entry which is preliminary data.</text>
</comment>
<sequence length="99" mass="11520">MADHLVVDETLDDTNRDLKTIHQEFSLAKDRADQTNRIWGQDDLTWAMGEFVNNWYVHRDKINERLGKLSERVDQACQTWTDAEKQLADSIQVDEVSNA</sequence>
<dbReference type="RefSeq" id="WP_128497442.1">
    <property type="nucleotide sequence ID" value="NZ_RZNC01000001.1"/>
</dbReference>
<gene>
    <name evidence="1" type="ORF">ELQ92_02795</name>
</gene>
<protein>
    <submittedName>
        <fullName evidence="1">Uncharacterized protein</fullName>
    </submittedName>
</protein>
<dbReference type="OrthoDB" id="4828169at2"/>
<evidence type="ECO:0000313" key="1">
    <source>
        <dbReference type="EMBL" id="RWZ68181.1"/>
    </source>
</evidence>
<dbReference type="EMBL" id="RZNC01000001">
    <property type="protein sequence ID" value="RWZ68181.1"/>
    <property type="molecule type" value="Genomic_DNA"/>
</dbReference>
<name>A0A3S4CEN4_9MICO</name>
<accession>A0A3S4CEN4</accession>
<dbReference type="AlphaFoldDB" id="A0A3S4CEN4"/>